<evidence type="ECO:0000313" key="3">
    <source>
        <dbReference type="EnsemblPlants" id="KEH22214"/>
    </source>
</evidence>
<gene>
    <name evidence="2" type="ordered locus">MTR_7g034360</name>
</gene>
<dbReference type="EMBL" id="CM001223">
    <property type="protein sequence ID" value="KEH22214.1"/>
    <property type="molecule type" value="Genomic_DNA"/>
</dbReference>
<reference evidence="2 4" key="2">
    <citation type="journal article" date="2014" name="BMC Genomics">
        <title>An improved genome release (version Mt4.0) for the model legume Medicago truncatula.</title>
        <authorList>
            <person name="Tang H."/>
            <person name="Krishnakumar V."/>
            <person name="Bidwell S."/>
            <person name="Rosen B."/>
            <person name="Chan A."/>
            <person name="Zhou S."/>
            <person name="Gentzbittel L."/>
            <person name="Childs K.L."/>
            <person name="Yandell M."/>
            <person name="Gundlach H."/>
            <person name="Mayer K.F."/>
            <person name="Schwartz D.C."/>
            <person name="Town C.D."/>
        </authorList>
    </citation>
    <scope>GENOME REANNOTATION</scope>
    <source>
        <strain evidence="2">A17</strain>
        <strain evidence="3 4">cv. Jemalong A17</strain>
    </source>
</reference>
<dbReference type="EnsemblPlants" id="KEH22214">
    <property type="protein sequence ID" value="KEH22214"/>
    <property type="gene ID" value="MTR_7g034360"/>
</dbReference>
<sequence length="69" mass="7662">MTKNLFILLVASKKPIIKKLFAMVQNTILFKHQVTFIISNQNRTGYQTGKSMGSGFEGPTGVEPGSNRF</sequence>
<keyword evidence="4" id="KW-1185">Reference proteome</keyword>
<dbReference type="AlphaFoldDB" id="A0A072TXI2"/>
<name>A0A072TXI2_MEDTR</name>
<reference evidence="2 4" key="1">
    <citation type="journal article" date="2011" name="Nature">
        <title>The Medicago genome provides insight into the evolution of rhizobial symbioses.</title>
        <authorList>
            <person name="Young N.D."/>
            <person name="Debelle F."/>
            <person name="Oldroyd G.E."/>
            <person name="Geurts R."/>
            <person name="Cannon S.B."/>
            <person name="Udvardi M.K."/>
            <person name="Benedito V.A."/>
            <person name="Mayer K.F."/>
            <person name="Gouzy J."/>
            <person name="Schoof H."/>
            <person name="Van de Peer Y."/>
            <person name="Proost S."/>
            <person name="Cook D.R."/>
            <person name="Meyers B.C."/>
            <person name="Spannagl M."/>
            <person name="Cheung F."/>
            <person name="De Mita S."/>
            <person name="Krishnakumar V."/>
            <person name="Gundlach H."/>
            <person name="Zhou S."/>
            <person name="Mudge J."/>
            <person name="Bharti A.K."/>
            <person name="Murray J.D."/>
            <person name="Naoumkina M.A."/>
            <person name="Rosen B."/>
            <person name="Silverstein K.A."/>
            <person name="Tang H."/>
            <person name="Rombauts S."/>
            <person name="Zhao P.X."/>
            <person name="Zhou P."/>
            <person name="Barbe V."/>
            <person name="Bardou P."/>
            <person name="Bechner M."/>
            <person name="Bellec A."/>
            <person name="Berger A."/>
            <person name="Berges H."/>
            <person name="Bidwell S."/>
            <person name="Bisseling T."/>
            <person name="Choisne N."/>
            <person name="Couloux A."/>
            <person name="Denny R."/>
            <person name="Deshpande S."/>
            <person name="Dai X."/>
            <person name="Doyle J.J."/>
            <person name="Dudez A.M."/>
            <person name="Farmer A.D."/>
            <person name="Fouteau S."/>
            <person name="Franken C."/>
            <person name="Gibelin C."/>
            <person name="Gish J."/>
            <person name="Goldstein S."/>
            <person name="Gonzalez A.J."/>
            <person name="Green P.J."/>
            <person name="Hallab A."/>
            <person name="Hartog M."/>
            <person name="Hua A."/>
            <person name="Humphray S.J."/>
            <person name="Jeong D.H."/>
            <person name="Jing Y."/>
            <person name="Jocker A."/>
            <person name="Kenton S.M."/>
            <person name="Kim D.J."/>
            <person name="Klee K."/>
            <person name="Lai H."/>
            <person name="Lang C."/>
            <person name="Lin S."/>
            <person name="Macmil S.L."/>
            <person name="Magdelenat G."/>
            <person name="Matthews L."/>
            <person name="McCorrison J."/>
            <person name="Monaghan E.L."/>
            <person name="Mun J.H."/>
            <person name="Najar F.Z."/>
            <person name="Nicholson C."/>
            <person name="Noirot C."/>
            <person name="O'Bleness M."/>
            <person name="Paule C.R."/>
            <person name="Poulain J."/>
            <person name="Prion F."/>
            <person name="Qin B."/>
            <person name="Qu C."/>
            <person name="Retzel E.F."/>
            <person name="Riddle C."/>
            <person name="Sallet E."/>
            <person name="Samain S."/>
            <person name="Samson N."/>
            <person name="Sanders I."/>
            <person name="Saurat O."/>
            <person name="Scarpelli C."/>
            <person name="Schiex T."/>
            <person name="Segurens B."/>
            <person name="Severin A.J."/>
            <person name="Sherrier D.J."/>
            <person name="Shi R."/>
            <person name="Sims S."/>
            <person name="Singer S.R."/>
            <person name="Sinharoy S."/>
            <person name="Sterck L."/>
            <person name="Viollet A."/>
            <person name="Wang B.B."/>
            <person name="Wang K."/>
            <person name="Wang M."/>
            <person name="Wang X."/>
            <person name="Warfsmann J."/>
            <person name="Weissenbach J."/>
            <person name="White D.D."/>
            <person name="White J.D."/>
            <person name="Wiley G.B."/>
            <person name="Wincker P."/>
            <person name="Xing Y."/>
            <person name="Yang L."/>
            <person name="Yao Z."/>
            <person name="Ying F."/>
            <person name="Zhai J."/>
            <person name="Zhou L."/>
            <person name="Zuber A."/>
            <person name="Denarie J."/>
            <person name="Dixon R.A."/>
            <person name="May G.D."/>
            <person name="Schwartz D.C."/>
            <person name="Rogers J."/>
            <person name="Quetier F."/>
            <person name="Town C.D."/>
            <person name="Roe B.A."/>
        </authorList>
    </citation>
    <scope>NUCLEOTIDE SEQUENCE [LARGE SCALE GENOMIC DNA]</scope>
    <source>
        <strain evidence="2">A17</strain>
        <strain evidence="3 4">cv. Jemalong A17</strain>
    </source>
</reference>
<evidence type="ECO:0000256" key="1">
    <source>
        <dbReference type="SAM" id="MobiDB-lite"/>
    </source>
</evidence>
<reference evidence="3" key="3">
    <citation type="submission" date="2015-04" db="UniProtKB">
        <authorList>
            <consortium name="EnsemblPlants"/>
        </authorList>
    </citation>
    <scope>IDENTIFICATION</scope>
    <source>
        <strain evidence="3">cv. Jemalong A17</strain>
    </source>
</reference>
<accession>A0A072TXI2</accession>
<feature type="region of interest" description="Disordered" evidence="1">
    <location>
        <begin position="48"/>
        <end position="69"/>
    </location>
</feature>
<organism evidence="2 4">
    <name type="scientific">Medicago truncatula</name>
    <name type="common">Barrel medic</name>
    <name type="synonym">Medicago tribuloides</name>
    <dbReference type="NCBI Taxonomy" id="3880"/>
    <lineage>
        <taxon>Eukaryota</taxon>
        <taxon>Viridiplantae</taxon>
        <taxon>Streptophyta</taxon>
        <taxon>Embryophyta</taxon>
        <taxon>Tracheophyta</taxon>
        <taxon>Spermatophyta</taxon>
        <taxon>Magnoliopsida</taxon>
        <taxon>eudicotyledons</taxon>
        <taxon>Gunneridae</taxon>
        <taxon>Pentapetalae</taxon>
        <taxon>rosids</taxon>
        <taxon>fabids</taxon>
        <taxon>Fabales</taxon>
        <taxon>Fabaceae</taxon>
        <taxon>Papilionoideae</taxon>
        <taxon>50 kb inversion clade</taxon>
        <taxon>NPAAA clade</taxon>
        <taxon>Hologalegina</taxon>
        <taxon>IRL clade</taxon>
        <taxon>Trifolieae</taxon>
        <taxon>Medicago</taxon>
    </lineage>
</organism>
<evidence type="ECO:0000313" key="4">
    <source>
        <dbReference type="Proteomes" id="UP000002051"/>
    </source>
</evidence>
<dbReference type="Proteomes" id="UP000002051">
    <property type="component" value="Unassembled WGS sequence"/>
</dbReference>
<dbReference type="HOGENOM" id="CLU_2779724_0_0_1"/>
<proteinExistence type="predicted"/>
<protein>
    <submittedName>
        <fullName evidence="2 3">Uncharacterized protein</fullName>
    </submittedName>
</protein>
<evidence type="ECO:0000313" key="2">
    <source>
        <dbReference type="EMBL" id="KEH22214.1"/>
    </source>
</evidence>